<dbReference type="InterPro" id="IPR002881">
    <property type="entry name" value="DUF58"/>
</dbReference>
<feature type="transmembrane region" description="Helical" evidence="1">
    <location>
        <begin position="42"/>
        <end position="59"/>
    </location>
</feature>
<dbReference type="EMBL" id="BAAAPO010000040">
    <property type="protein sequence ID" value="GAA1800495.1"/>
    <property type="molecule type" value="Genomic_DNA"/>
</dbReference>
<dbReference type="PANTHER" id="PTHR33608:SF14">
    <property type="entry name" value="POSSIBLE CONSERVED SECRETED PROTEIN"/>
    <property type="match status" value="1"/>
</dbReference>
<dbReference type="Proteomes" id="UP001499938">
    <property type="component" value="Unassembled WGS sequence"/>
</dbReference>
<name>A0ABP4Y7P5_9MICO</name>
<keyword evidence="1" id="KW-1133">Transmembrane helix</keyword>
<reference evidence="4" key="1">
    <citation type="journal article" date="2019" name="Int. J. Syst. Evol. Microbiol.">
        <title>The Global Catalogue of Microorganisms (GCM) 10K type strain sequencing project: providing services to taxonomists for standard genome sequencing and annotation.</title>
        <authorList>
            <consortium name="The Broad Institute Genomics Platform"/>
            <consortium name="The Broad Institute Genome Sequencing Center for Infectious Disease"/>
            <person name="Wu L."/>
            <person name="Ma J."/>
        </authorList>
    </citation>
    <scope>NUCLEOTIDE SEQUENCE [LARGE SCALE GENOMIC DNA]</scope>
    <source>
        <strain evidence="4">JCM 15592</strain>
    </source>
</reference>
<evidence type="ECO:0000313" key="3">
    <source>
        <dbReference type="EMBL" id="GAA1800495.1"/>
    </source>
</evidence>
<organism evidence="3 4">
    <name type="scientific">Nostocoides veronense</name>
    <dbReference type="NCBI Taxonomy" id="330836"/>
    <lineage>
        <taxon>Bacteria</taxon>
        <taxon>Bacillati</taxon>
        <taxon>Actinomycetota</taxon>
        <taxon>Actinomycetes</taxon>
        <taxon>Micrococcales</taxon>
        <taxon>Intrasporangiaceae</taxon>
        <taxon>Nostocoides</taxon>
    </lineage>
</organism>
<dbReference type="Pfam" id="PF01882">
    <property type="entry name" value="DUF58"/>
    <property type="match status" value="1"/>
</dbReference>
<accession>A0ABP4Y7P5</accession>
<feature type="domain" description="DUF58" evidence="2">
    <location>
        <begin position="212"/>
        <end position="379"/>
    </location>
</feature>
<keyword evidence="1" id="KW-0472">Membrane</keyword>
<keyword evidence="4" id="KW-1185">Reference proteome</keyword>
<gene>
    <name evidence="3" type="ORF">GCM10009811_25400</name>
</gene>
<comment type="caution">
    <text evidence="3">The sequence shown here is derived from an EMBL/GenBank/DDBJ whole genome shotgun (WGS) entry which is preliminary data.</text>
</comment>
<proteinExistence type="predicted"/>
<protein>
    <submittedName>
        <fullName evidence="3">DUF58 domain-containing protein</fullName>
    </submittedName>
</protein>
<evidence type="ECO:0000259" key="2">
    <source>
        <dbReference type="Pfam" id="PF01882"/>
    </source>
</evidence>
<dbReference type="PANTHER" id="PTHR33608">
    <property type="entry name" value="BLL2464 PROTEIN"/>
    <property type="match status" value="1"/>
</dbReference>
<sequence length="464" mass="49785">MTTPGDTADGHADWRPTAAQVRAVTIGALALLIGVLNRRLDLIVLAAPFVIAAAWAARTRPAEVPTARMTLTPSVVTEGDLVTWQADLRVPPGARDVVAVLAPTPFVVADSPAGEIAALTLGAGQRHTSSVRISTTRRARRWGLYDTGAAVLSATTVLGAFRWTPGQIRPTPLVVLPDKAGFRARTGMPHPDGVVGLNRGRARGEGSDFATLRAYGPGDRLSRINWQRSTRSGELQVSATHADLDTHITIIVDAFHDIGLADGIGSASSSLDTSVRAATALAEHYLRAGERVGLLILGSKGALPLRPRAGRAQVRRIQDNLARIRPGTLVITDDEATATAMAQVRPGAVVLILTPAISRAALAQAMRLGQRGTTVVVIDTLPPSTRQPLALTERDLDALAPMRTRRDLAITRTAWRLRMLERDGEIHRLVRSGVPVVPWVRHGSLDEVLRQLQRRARAPRAARR</sequence>
<evidence type="ECO:0000256" key="1">
    <source>
        <dbReference type="SAM" id="Phobius"/>
    </source>
</evidence>
<keyword evidence="1" id="KW-0812">Transmembrane</keyword>
<feature type="transmembrane region" description="Helical" evidence="1">
    <location>
        <begin position="19"/>
        <end position="36"/>
    </location>
</feature>
<evidence type="ECO:0000313" key="4">
    <source>
        <dbReference type="Proteomes" id="UP001499938"/>
    </source>
</evidence>
<dbReference type="RefSeq" id="WP_344085946.1">
    <property type="nucleotide sequence ID" value="NZ_BAAAPO010000040.1"/>
</dbReference>